<dbReference type="EMBL" id="VIWO01000002">
    <property type="protein sequence ID" value="TWF42949.1"/>
    <property type="molecule type" value="Genomic_DNA"/>
</dbReference>
<dbReference type="InterPro" id="IPR006860">
    <property type="entry name" value="FecR"/>
</dbReference>
<name>A0A561PXW6_9BACT</name>
<feature type="domain" description="Protein FecR C-terminal" evidence="3">
    <location>
        <begin position="245"/>
        <end position="311"/>
    </location>
</feature>
<evidence type="ECO:0000256" key="1">
    <source>
        <dbReference type="SAM" id="Phobius"/>
    </source>
</evidence>
<dbReference type="Gene3D" id="2.60.120.1440">
    <property type="match status" value="1"/>
</dbReference>
<dbReference type="OrthoDB" id="1452822at2"/>
<dbReference type="RefSeq" id="WP_145667674.1">
    <property type="nucleotide sequence ID" value="NZ_VIWO01000002.1"/>
</dbReference>
<dbReference type="PIRSF" id="PIRSF018266">
    <property type="entry name" value="FecR"/>
    <property type="match status" value="1"/>
</dbReference>
<dbReference type="PANTHER" id="PTHR30273">
    <property type="entry name" value="PERIPLASMIC SIGNAL SENSOR AND SIGMA FACTOR ACTIVATOR FECR-RELATED"/>
    <property type="match status" value="1"/>
</dbReference>
<dbReference type="AlphaFoldDB" id="A0A561PXW6"/>
<dbReference type="InterPro" id="IPR012373">
    <property type="entry name" value="Ferrdict_sens_TM"/>
</dbReference>
<evidence type="ECO:0000313" key="4">
    <source>
        <dbReference type="EMBL" id="TWF42949.1"/>
    </source>
</evidence>
<evidence type="ECO:0000259" key="2">
    <source>
        <dbReference type="Pfam" id="PF04773"/>
    </source>
</evidence>
<keyword evidence="1" id="KW-0812">Transmembrane</keyword>
<sequence>MSTGEEYMDTLLARHFAGETNGEEEAILKKWMTEHPETYLSLRILWAESSAQVPQVFDTQLAWQKAEQLLASRTSGREVPFYRKYRLAIGVAAAVACIAIGLWQYITSPVTEHAQMAEVRHIVLPDGSSVTLNRNASITYNRYFLGSRKVSATGEVFFEVVPGAAKPFIVSTEKLEVSVLGTSFLVKAGNSPSVSVITGKVAVRGQDGERAVVLTPNQTARYENGVLLPFPETDVNLLSWKTQTLVFNGTPLSKAFSDIEKCYGVTISAPRTADSCKITSRFEHTNLDGVLKELSILTGFHYSIKNKEITIEGLECK</sequence>
<evidence type="ECO:0000313" key="5">
    <source>
        <dbReference type="Proteomes" id="UP000320811"/>
    </source>
</evidence>
<accession>A0A561PXW6</accession>
<dbReference type="Proteomes" id="UP000320811">
    <property type="component" value="Unassembled WGS sequence"/>
</dbReference>
<keyword evidence="5" id="KW-1185">Reference proteome</keyword>
<dbReference type="Pfam" id="PF04773">
    <property type="entry name" value="FecR"/>
    <property type="match status" value="1"/>
</dbReference>
<dbReference type="GO" id="GO:0016989">
    <property type="term" value="F:sigma factor antagonist activity"/>
    <property type="evidence" value="ECO:0007669"/>
    <property type="project" value="TreeGrafter"/>
</dbReference>
<keyword evidence="1" id="KW-1133">Transmembrane helix</keyword>
<gene>
    <name evidence="4" type="ORF">FHW36_102711</name>
</gene>
<reference evidence="4 5" key="1">
    <citation type="submission" date="2019-06" db="EMBL/GenBank/DDBJ databases">
        <title>Sorghum-associated microbial communities from plants grown in Nebraska, USA.</title>
        <authorList>
            <person name="Schachtman D."/>
        </authorList>
    </citation>
    <scope>NUCLEOTIDE SEQUENCE [LARGE SCALE GENOMIC DNA]</scope>
    <source>
        <strain evidence="4 5">1209</strain>
    </source>
</reference>
<proteinExistence type="predicted"/>
<dbReference type="PANTHER" id="PTHR30273:SF2">
    <property type="entry name" value="PROTEIN FECR"/>
    <property type="match status" value="1"/>
</dbReference>
<evidence type="ECO:0000259" key="3">
    <source>
        <dbReference type="Pfam" id="PF16344"/>
    </source>
</evidence>
<dbReference type="InterPro" id="IPR032508">
    <property type="entry name" value="FecR_C"/>
</dbReference>
<feature type="domain" description="FecR protein" evidence="2">
    <location>
        <begin position="116"/>
        <end position="201"/>
    </location>
</feature>
<comment type="caution">
    <text evidence="4">The sequence shown here is derived from an EMBL/GenBank/DDBJ whole genome shotgun (WGS) entry which is preliminary data.</text>
</comment>
<dbReference type="Gene3D" id="3.55.50.30">
    <property type="match status" value="1"/>
</dbReference>
<protein>
    <submittedName>
        <fullName evidence="4">FecR family protein</fullName>
    </submittedName>
</protein>
<dbReference type="Pfam" id="PF16344">
    <property type="entry name" value="FecR_C"/>
    <property type="match status" value="1"/>
</dbReference>
<organism evidence="4 5">
    <name type="scientific">Chitinophaga polysaccharea</name>
    <dbReference type="NCBI Taxonomy" id="1293035"/>
    <lineage>
        <taxon>Bacteria</taxon>
        <taxon>Pseudomonadati</taxon>
        <taxon>Bacteroidota</taxon>
        <taxon>Chitinophagia</taxon>
        <taxon>Chitinophagales</taxon>
        <taxon>Chitinophagaceae</taxon>
        <taxon>Chitinophaga</taxon>
    </lineage>
</organism>
<feature type="transmembrane region" description="Helical" evidence="1">
    <location>
        <begin position="87"/>
        <end position="106"/>
    </location>
</feature>
<keyword evidence="1" id="KW-0472">Membrane</keyword>